<gene>
    <name evidence="2" type="ORF">COA71_04185</name>
</gene>
<dbReference type="EMBL" id="NVWI01000002">
    <property type="protein sequence ID" value="PCJ42710.1"/>
    <property type="molecule type" value="Genomic_DNA"/>
</dbReference>
<feature type="transmembrane region" description="Helical" evidence="1">
    <location>
        <begin position="47"/>
        <end position="76"/>
    </location>
</feature>
<evidence type="ECO:0000313" key="3">
    <source>
        <dbReference type="Proteomes" id="UP000228987"/>
    </source>
</evidence>
<keyword evidence="1" id="KW-1133">Transmembrane helix</keyword>
<reference evidence="3" key="1">
    <citation type="submission" date="2017-08" db="EMBL/GenBank/DDBJ databases">
        <title>A dynamic microbial community with high functional redundancy inhabits the cold, oxic subseafloor aquifer.</title>
        <authorList>
            <person name="Tully B.J."/>
            <person name="Wheat C.G."/>
            <person name="Glazer B.T."/>
            <person name="Huber J.A."/>
        </authorList>
    </citation>
    <scope>NUCLEOTIDE SEQUENCE [LARGE SCALE GENOMIC DNA]</scope>
</reference>
<keyword evidence="1" id="KW-0472">Membrane</keyword>
<dbReference type="AlphaFoldDB" id="A0A2A5CGW7"/>
<proteinExistence type="predicted"/>
<dbReference type="InterPro" id="IPR021737">
    <property type="entry name" value="Phage_phiKZ_Orf197"/>
</dbReference>
<name>A0A2A5CGW7_9GAMM</name>
<organism evidence="2 3">
    <name type="scientific">SAR86 cluster bacterium</name>
    <dbReference type="NCBI Taxonomy" id="2030880"/>
    <lineage>
        <taxon>Bacteria</taxon>
        <taxon>Pseudomonadati</taxon>
        <taxon>Pseudomonadota</taxon>
        <taxon>Gammaproteobacteria</taxon>
        <taxon>SAR86 cluster</taxon>
    </lineage>
</organism>
<dbReference type="Pfam" id="PF11750">
    <property type="entry name" value="DUF3307"/>
    <property type="match status" value="1"/>
</dbReference>
<comment type="caution">
    <text evidence="2">The sequence shown here is derived from an EMBL/GenBank/DDBJ whole genome shotgun (WGS) entry which is preliminary data.</text>
</comment>
<sequence length="117" mass="13302">MDVISILVLMLAGHFVGDFVLQPGPMSSGKNRHKTREQFDDGFPQWYYWLSAHASTHGLIVYFCTGSIIFLVAEFISHWLIDYVKCDKVINLHQDQALHILSKVAYALVIFFIGMPA</sequence>
<protein>
    <recommendedName>
        <fullName evidence="4">DUF3307 domain-containing protein</fullName>
    </recommendedName>
</protein>
<keyword evidence="1" id="KW-0812">Transmembrane</keyword>
<feature type="transmembrane region" description="Helical" evidence="1">
    <location>
        <begin position="97"/>
        <end position="115"/>
    </location>
</feature>
<accession>A0A2A5CGW7</accession>
<evidence type="ECO:0008006" key="4">
    <source>
        <dbReference type="Google" id="ProtNLM"/>
    </source>
</evidence>
<dbReference type="Proteomes" id="UP000228987">
    <property type="component" value="Unassembled WGS sequence"/>
</dbReference>
<evidence type="ECO:0000256" key="1">
    <source>
        <dbReference type="SAM" id="Phobius"/>
    </source>
</evidence>
<evidence type="ECO:0000313" key="2">
    <source>
        <dbReference type="EMBL" id="PCJ42710.1"/>
    </source>
</evidence>